<dbReference type="Proteomes" id="UP000326687">
    <property type="component" value="Unassembled WGS sequence"/>
</dbReference>
<organism evidence="2 3">
    <name type="scientific">Vibrio fortis</name>
    <dbReference type="NCBI Taxonomy" id="212667"/>
    <lineage>
        <taxon>Bacteria</taxon>
        <taxon>Pseudomonadati</taxon>
        <taxon>Pseudomonadota</taxon>
        <taxon>Gammaproteobacteria</taxon>
        <taxon>Vibrionales</taxon>
        <taxon>Vibrionaceae</taxon>
        <taxon>Vibrio</taxon>
    </lineage>
</organism>
<sequence>MFEKFTLAERNYWFIRSGKNSGEFFKHFKDSSLIAIGHADNFGLDFKNSHFLTKDEKRKVLATALVQMNNEARTPSEIGSSKRQLERFLTHINKDDIILTINSDNQILAGKVTSTVYFDTTVILPNHAHDETPKECNYNLRLDVDWGRVKDRKFLPYVVDKTLRSPLTVSQLDKPDQLQALNHWLFPIHFTNNEACCTLKISTTQGIQNRNLSKLSLALDELELLSEYLSTKDSFILSEYQHFADTHRDNYQYTITAQHVFMSPGHQNIQVFGSFRKQQIFALLLTAIFATTPLNASEENEGDIVLSNQHIEIASNFVSNEYQLNSIKETLEIIVPEGEFSPSVEESDDDFAPSIPDEHTIL</sequence>
<dbReference type="RefSeq" id="WP_150897236.1">
    <property type="nucleotide sequence ID" value="NZ_VXDD01000003.1"/>
</dbReference>
<dbReference type="EMBL" id="VXDD01000003">
    <property type="protein sequence ID" value="KAB0301723.1"/>
    <property type="molecule type" value="Genomic_DNA"/>
</dbReference>
<protein>
    <submittedName>
        <fullName evidence="2">Uncharacterized protein</fullName>
    </submittedName>
</protein>
<dbReference type="AlphaFoldDB" id="A0A5N3S739"/>
<proteinExistence type="predicted"/>
<feature type="region of interest" description="Disordered" evidence="1">
    <location>
        <begin position="341"/>
        <end position="362"/>
    </location>
</feature>
<accession>A0A5N3S739</accession>
<gene>
    <name evidence="2" type="ORF">F2Z80_22040</name>
</gene>
<evidence type="ECO:0000313" key="2">
    <source>
        <dbReference type="EMBL" id="KAB0301723.1"/>
    </source>
</evidence>
<comment type="caution">
    <text evidence="2">The sequence shown here is derived from an EMBL/GenBank/DDBJ whole genome shotgun (WGS) entry which is preliminary data.</text>
</comment>
<evidence type="ECO:0000313" key="3">
    <source>
        <dbReference type="Proteomes" id="UP000326687"/>
    </source>
</evidence>
<evidence type="ECO:0000256" key="1">
    <source>
        <dbReference type="SAM" id="MobiDB-lite"/>
    </source>
</evidence>
<name>A0A5N3S739_9VIBR</name>
<reference evidence="2 3" key="1">
    <citation type="submission" date="2019-09" db="EMBL/GenBank/DDBJ databases">
        <title>Vibrio Fortis S7-72.</title>
        <authorList>
            <person name="Das S.K."/>
        </authorList>
    </citation>
    <scope>NUCLEOTIDE SEQUENCE [LARGE SCALE GENOMIC DNA]</scope>
    <source>
        <strain evidence="2 3">S7-72</strain>
    </source>
</reference>